<dbReference type="InterPro" id="IPR011989">
    <property type="entry name" value="ARM-like"/>
</dbReference>
<dbReference type="EMBL" id="CP042913">
    <property type="protein sequence ID" value="QEG38040.1"/>
    <property type="molecule type" value="Genomic_DNA"/>
</dbReference>
<dbReference type="KEGG" id="bgok:Pr1d_53880"/>
<dbReference type="InterPro" id="IPR011006">
    <property type="entry name" value="CheY-like_superfamily"/>
</dbReference>
<sequence precursor="true">MKTFDRIHDYLVTARHFVAYCLLCVFMCSNTFAQDETASETQASPSAHSPAVAAVLDMPRDTPADAMEAVMTLIDLNAWDAATEVFKPIAAEKLSPEEMAVIAHRLGTARLLSLAGTAGEKQIPGARVFAQKCLAAAEKLARSPDNLQELITELGSDSAETRQAARHDLAVIGTPAAAACLHALATATDKDTRAELMLALTGMRPLVNPLVVAALVDGKGQFRRDVAELAGHLQLVEAVPWLATLAAGSDENPEVIAAAQGALLKLGLSLPNQYDALAVVKRAIERLDTGIPTDEISRDSDLWWSYDPEKKVVSSREFSPALLRSLAHTRLTQNYLVLVSASSEDRQLAILSAIETAHLLDQAPPNEILELAKGLSVEQLSSMLALSMKSNRGAAAVTICEMLGERGDHGALTSFDGLPTPLARAVNDPNPEVQFAALAAIMKINPQQSFAGAGAVPAALWRFAAGSGTPQAVAGAPTAAHAEDWAGGLRGLGFDAIPVFTGIDVVRTALESPRLELVLVDSNIGKPLIREVVYQLRTHSRLAHVPIAVLTGSEDMALGAELAGVDDHLLSVSRPHGAEAMKSLVDRLAVLADNHYTAEARTQKATQALEWIAELMRDGGPYDEMLRNSDDLERTLFQNELSQASLGALAAAGTAGSQQALADFASLPSQPLELRRQAAKAFADSFEQFGCLLTADQIAAQYDRYNASESADAETQQVLSEVLDTIEKKKKSEDISK</sequence>
<dbReference type="OrthoDB" id="253582at2"/>
<evidence type="ECO:0000313" key="2">
    <source>
        <dbReference type="EMBL" id="QEG38040.1"/>
    </source>
</evidence>
<accession>A0A5B9QKC3</accession>
<gene>
    <name evidence="2" type="ORF">Pr1d_53880</name>
</gene>
<dbReference type="AlphaFoldDB" id="A0A5B9QKC3"/>
<organism evidence="2 3">
    <name type="scientific">Bythopirellula goksoeyrii</name>
    <dbReference type="NCBI Taxonomy" id="1400387"/>
    <lineage>
        <taxon>Bacteria</taxon>
        <taxon>Pseudomonadati</taxon>
        <taxon>Planctomycetota</taxon>
        <taxon>Planctomycetia</taxon>
        <taxon>Pirellulales</taxon>
        <taxon>Lacipirellulaceae</taxon>
        <taxon>Bythopirellula</taxon>
    </lineage>
</organism>
<keyword evidence="1" id="KW-0732">Signal</keyword>
<evidence type="ECO:0008006" key="4">
    <source>
        <dbReference type="Google" id="ProtNLM"/>
    </source>
</evidence>
<evidence type="ECO:0000256" key="1">
    <source>
        <dbReference type="SAM" id="SignalP"/>
    </source>
</evidence>
<keyword evidence="3" id="KW-1185">Reference proteome</keyword>
<dbReference type="InterPro" id="IPR016024">
    <property type="entry name" value="ARM-type_fold"/>
</dbReference>
<dbReference type="SUPFAM" id="SSF48371">
    <property type="entry name" value="ARM repeat"/>
    <property type="match status" value="1"/>
</dbReference>
<feature type="chain" id="PRO_5022715626" description="HEAT repeat protein" evidence="1">
    <location>
        <begin position="34"/>
        <end position="737"/>
    </location>
</feature>
<dbReference type="SUPFAM" id="SSF52172">
    <property type="entry name" value="CheY-like"/>
    <property type="match status" value="1"/>
</dbReference>
<dbReference type="Gene3D" id="1.25.10.10">
    <property type="entry name" value="Leucine-rich Repeat Variant"/>
    <property type="match status" value="1"/>
</dbReference>
<evidence type="ECO:0000313" key="3">
    <source>
        <dbReference type="Proteomes" id="UP000323917"/>
    </source>
</evidence>
<name>A0A5B9QKC3_9BACT</name>
<proteinExistence type="predicted"/>
<dbReference type="RefSeq" id="WP_148076195.1">
    <property type="nucleotide sequence ID" value="NZ_CP042913.1"/>
</dbReference>
<protein>
    <recommendedName>
        <fullName evidence="4">HEAT repeat protein</fullName>
    </recommendedName>
</protein>
<feature type="signal peptide" evidence="1">
    <location>
        <begin position="1"/>
        <end position="33"/>
    </location>
</feature>
<dbReference type="Proteomes" id="UP000323917">
    <property type="component" value="Chromosome"/>
</dbReference>
<reference evidence="2 3" key="1">
    <citation type="submission" date="2019-08" db="EMBL/GenBank/DDBJ databases">
        <title>Deep-cultivation of Planctomycetes and their phenomic and genomic characterization uncovers novel biology.</title>
        <authorList>
            <person name="Wiegand S."/>
            <person name="Jogler M."/>
            <person name="Boedeker C."/>
            <person name="Pinto D."/>
            <person name="Vollmers J."/>
            <person name="Rivas-Marin E."/>
            <person name="Kohn T."/>
            <person name="Peeters S.H."/>
            <person name="Heuer A."/>
            <person name="Rast P."/>
            <person name="Oberbeckmann S."/>
            <person name="Bunk B."/>
            <person name="Jeske O."/>
            <person name="Meyerdierks A."/>
            <person name="Storesund J.E."/>
            <person name="Kallscheuer N."/>
            <person name="Luecker S."/>
            <person name="Lage O.M."/>
            <person name="Pohl T."/>
            <person name="Merkel B.J."/>
            <person name="Hornburger P."/>
            <person name="Mueller R.-W."/>
            <person name="Bruemmer F."/>
            <person name="Labrenz M."/>
            <person name="Spormann A.M."/>
            <person name="Op den Camp H."/>
            <person name="Overmann J."/>
            <person name="Amann R."/>
            <person name="Jetten M.S.M."/>
            <person name="Mascher T."/>
            <person name="Medema M.H."/>
            <person name="Devos D.P."/>
            <person name="Kaster A.-K."/>
            <person name="Ovreas L."/>
            <person name="Rohde M."/>
            <person name="Galperin M.Y."/>
            <person name="Jogler C."/>
        </authorList>
    </citation>
    <scope>NUCLEOTIDE SEQUENCE [LARGE SCALE GENOMIC DNA]</scope>
    <source>
        <strain evidence="2 3">Pr1d</strain>
    </source>
</reference>